<dbReference type="EMBL" id="BMRP01000008">
    <property type="protein sequence ID" value="GGU60850.1"/>
    <property type="molecule type" value="Genomic_DNA"/>
</dbReference>
<dbReference type="Proteomes" id="UP000654471">
    <property type="component" value="Unassembled WGS sequence"/>
</dbReference>
<dbReference type="PANTHER" id="PTHR35563">
    <property type="entry name" value="BARREL METAL-DEPENDENT HYDROLASE, PUTATIVE (AFU_ORTHOLOGUE AFUA_1G16240)-RELATED"/>
    <property type="match status" value="1"/>
</dbReference>
<dbReference type="InterPro" id="IPR032466">
    <property type="entry name" value="Metal_Hydrolase"/>
</dbReference>
<dbReference type="Gene3D" id="3.20.20.140">
    <property type="entry name" value="Metal-dependent hydrolases"/>
    <property type="match status" value="1"/>
</dbReference>
<evidence type="ECO:0000256" key="1">
    <source>
        <dbReference type="SAM" id="MobiDB-lite"/>
    </source>
</evidence>
<name>A0ABQ2V1I5_9ACTN</name>
<feature type="domain" description="Amidohydrolase-related" evidence="2">
    <location>
        <begin position="15"/>
        <end position="269"/>
    </location>
</feature>
<gene>
    <name evidence="3" type="ORF">GCM10010211_27140</name>
</gene>
<evidence type="ECO:0000313" key="3">
    <source>
        <dbReference type="EMBL" id="GGU60850.1"/>
    </source>
</evidence>
<keyword evidence="3" id="KW-0378">Hydrolase</keyword>
<protein>
    <submittedName>
        <fullName evidence="3">Hydrolase</fullName>
    </submittedName>
</protein>
<dbReference type="PANTHER" id="PTHR35563:SF2">
    <property type="entry name" value="BARREL METAL-DEPENDENT HYDROLASE, PUTATIVE (AFU_ORTHOLOGUE AFUA_1G16240)-RELATED"/>
    <property type="match status" value="1"/>
</dbReference>
<dbReference type="InterPro" id="IPR006680">
    <property type="entry name" value="Amidohydro-rel"/>
</dbReference>
<dbReference type="Pfam" id="PF04909">
    <property type="entry name" value="Amidohydro_2"/>
    <property type="match status" value="1"/>
</dbReference>
<reference evidence="4" key="1">
    <citation type="journal article" date="2019" name="Int. J. Syst. Evol. Microbiol.">
        <title>The Global Catalogue of Microorganisms (GCM) 10K type strain sequencing project: providing services to taxonomists for standard genome sequencing and annotation.</title>
        <authorList>
            <consortium name="The Broad Institute Genomics Platform"/>
            <consortium name="The Broad Institute Genome Sequencing Center for Infectious Disease"/>
            <person name="Wu L."/>
            <person name="Ma J."/>
        </authorList>
    </citation>
    <scope>NUCLEOTIDE SEQUENCE [LARGE SCALE GENOMIC DNA]</scope>
    <source>
        <strain evidence="4">JCM 3399</strain>
    </source>
</reference>
<comment type="caution">
    <text evidence="3">The sequence shown here is derived from an EMBL/GenBank/DDBJ whole genome shotgun (WGS) entry which is preliminary data.</text>
</comment>
<organism evidence="3 4">
    <name type="scientific">Streptomyces albospinus</name>
    <dbReference type="NCBI Taxonomy" id="285515"/>
    <lineage>
        <taxon>Bacteria</taxon>
        <taxon>Bacillati</taxon>
        <taxon>Actinomycetota</taxon>
        <taxon>Actinomycetes</taxon>
        <taxon>Kitasatosporales</taxon>
        <taxon>Streptomycetaceae</taxon>
        <taxon>Streptomyces</taxon>
    </lineage>
</organism>
<accession>A0ABQ2V1I5</accession>
<feature type="region of interest" description="Disordered" evidence="1">
    <location>
        <begin position="270"/>
        <end position="297"/>
    </location>
</feature>
<dbReference type="SUPFAM" id="SSF51556">
    <property type="entry name" value="Metallo-dependent hydrolases"/>
    <property type="match status" value="1"/>
</dbReference>
<evidence type="ECO:0000313" key="4">
    <source>
        <dbReference type="Proteomes" id="UP000654471"/>
    </source>
</evidence>
<sequence length="297" mass="31920">MDPTPTAATGAPAVIDGHAHVFTRGLPTAAAPRYLPDYDAAPDAYGHLLDAHGIAGGVLVQPSFLGPHNDFLLRCLAQRPGRLRAVLTLDEQPPLNSTELDIPGVAGIRLNVIGRPVPDLRTSHWRRVALELATGHQHLEIQAHGAQWTALAPDIHDWPSAVVLDHLGLPDGGNRPTDADRTVLALARRDHVWVKVSAPYRSPRGAATTMLGRLAAEAGTARLVWGSDWPWTRHESGRGYADCLGWLRARVSPETFRAIAADNPARLFNWSAAPGRRTPPPDAPQPARSAPCSPPPP</sequence>
<keyword evidence="4" id="KW-1185">Reference proteome</keyword>
<dbReference type="GO" id="GO:0016787">
    <property type="term" value="F:hydrolase activity"/>
    <property type="evidence" value="ECO:0007669"/>
    <property type="project" value="UniProtKB-KW"/>
</dbReference>
<evidence type="ECO:0000259" key="2">
    <source>
        <dbReference type="Pfam" id="PF04909"/>
    </source>
</evidence>
<proteinExistence type="predicted"/>
<dbReference type="InterPro" id="IPR052358">
    <property type="entry name" value="Aro_Compnd_Degr_Hydrolases"/>
</dbReference>
<dbReference type="RefSeq" id="WP_189299731.1">
    <property type="nucleotide sequence ID" value="NZ_BMRP01000008.1"/>
</dbReference>